<keyword evidence="2" id="KW-1185">Reference proteome</keyword>
<reference evidence="1 2" key="1">
    <citation type="submission" date="2018-12" db="EMBL/GenBank/DDBJ databases">
        <authorList>
            <consortium name="Pathogen Informatics"/>
        </authorList>
    </citation>
    <scope>NUCLEOTIDE SEQUENCE [LARGE SCALE GENOMIC DNA]</scope>
    <source>
        <strain evidence="1 2">NCTC11466</strain>
    </source>
</reference>
<evidence type="ECO:0000313" key="1">
    <source>
        <dbReference type="EMBL" id="VEB99476.1"/>
    </source>
</evidence>
<dbReference type="EMBL" id="LR134201">
    <property type="protein sequence ID" value="VEB99476.1"/>
    <property type="molecule type" value="Genomic_DNA"/>
</dbReference>
<gene>
    <name evidence="1" type="ORF">NCTC11466_03197</name>
</gene>
<accession>A0A447V590</accession>
<protein>
    <recommendedName>
        <fullName evidence="3">DNA-binding protein</fullName>
    </recommendedName>
</protein>
<evidence type="ECO:0008006" key="3">
    <source>
        <dbReference type="Google" id="ProtNLM"/>
    </source>
</evidence>
<proteinExistence type="predicted"/>
<organism evidence="1 2">
    <name type="scientific">Cedecea lapagei</name>
    <dbReference type="NCBI Taxonomy" id="158823"/>
    <lineage>
        <taxon>Bacteria</taxon>
        <taxon>Pseudomonadati</taxon>
        <taxon>Pseudomonadota</taxon>
        <taxon>Gammaproteobacteria</taxon>
        <taxon>Enterobacterales</taxon>
        <taxon>Enterobacteriaceae</taxon>
        <taxon>Cedecea</taxon>
    </lineage>
</organism>
<dbReference type="Proteomes" id="UP000274122">
    <property type="component" value="Chromosome"/>
</dbReference>
<name>A0A447V590_9ENTR</name>
<dbReference type="OrthoDB" id="7860618at2"/>
<dbReference type="RefSeq" id="WP_126357095.1">
    <property type="nucleotide sequence ID" value="NZ_LR134201.1"/>
</dbReference>
<dbReference type="AlphaFoldDB" id="A0A447V590"/>
<dbReference type="KEGG" id="clap:NCTC11466_03197"/>
<dbReference type="Gene3D" id="1.10.238.160">
    <property type="match status" value="1"/>
</dbReference>
<evidence type="ECO:0000313" key="2">
    <source>
        <dbReference type="Proteomes" id="UP000274122"/>
    </source>
</evidence>
<sequence length="172" mass="18697">MAEYTFTLIFNLPHGQKDPEQWVSMLGAGGCDDALIGIGVTGRIALNFTREAGCAEEALLSALKDVSRLIPDASLVEAAPDLVGLSDVAELLGVSRQYIRKIMVSREAFPTPMHDGKTALWNLEAVLQWLNNTGVKSIPAPLLDIAKVTRQCNLRRALTALNPAFQARLEKL</sequence>